<feature type="region of interest" description="Disordered" evidence="7">
    <location>
        <begin position="77"/>
        <end position="96"/>
    </location>
</feature>
<feature type="transmembrane region" description="Helical" evidence="8">
    <location>
        <begin position="406"/>
        <end position="427"/>
    </location>
</feature>
<comment type="caution">
    <text evidence="9">The sequence shown here is derived from an EMBL/GenBank/DDBJ whole genome shotgun (WGS) entry which is preliminary data.</text>
</comment>
<dbReference type="InterPro" id="IPR006043">
    <property type="entry name" value="NCS2"/>
</dbReference>
<evidence type="ECO:0000256" key="1">
    <source>
        <dbReference type="ARBA" id="ARBA00004141"/>
    </source>
</evidence>
<evidence type="ECO:0000256" key="2">
    <source>
        <dbReference type="ARBA" id="ARBA00005697"/>
    </source>
</evidence>
<evidence type="ECO:0000256" key="3">
    <source>
        <dbReference type="ARBA" id="ARBA00022448"/>
    </source>
</evidence>
<feature type="transmembrane region" description="Helical" evidence="8">
    <location>
        <begin position="247"/>
        <end position="265"/>
    </location>
</feature>
<gene>
    <name evidence="9" type="ORF">HPP92_008077</name>
</gene>
<protein>
    <recommendedName>
        <fullName evidence="11">Adenine/guanine permease AZG2</fullName>
    </recommendedName>
</protein>
<feature type="transmembrane region" description="Helical" evidence="8">
    <location>
        <begin position="165"/>
        <end position="189"/>
    </location>
</feature>
<evidence type="ECO:0000256" key="8">
    <source>
        <dbReference type="SAM" id="Phobius"/>
    </source>
</evidence>
<evidence type="ECO:0000256" key="7">
    <source>
        <dbReference type="SAM" id="MobiDB-lite"/>
    </source>
</evidence>
<evidence type="ECO:0000256" key="4">
    <source>
        <dbReference type="ARBA" id="ARBA00022692"/>
    </source>
</evidence>
<dbReference type="GO" id="GO:0015854">
    <property type="term" value="P:guanine transport"/>
    <property type="evidence" value="ECO:0007669"/>
    <property type="project" value="TreeGrafter"/>
</dbReference>
<dbReference type="AlphaFoldDB" id="A0A835VAN3"/>
<proteinExistence type="inferred from homology"/>
<dbReference type="GO" id="GO:0005345">
    <property type="term" value="F:purine nucleobase transmembrane transporter activity"/>
    <property type="evidence" value="ECO:0007669"/>
    <property type="project" value="TreeGrafter"/>
</dbReference>
<comment type="similarity">
    <text evidence="2">Belongs to the nucleobase:cation symporter-2 (NCS2) (TC 2.A.40) family. Azg-like subfamily.</text>
</comment>
<feature type="transmembrane region" description="Helical" evidence="8">
    <location>
        <begin position="462"/>
        <end position="485"/>
    </location>
</feature>
<feature type="transmembrane region" description="Helical" evidence="8">
    <location>
        <begin position="201"/>
        <end position="227"/>
    </location>
</feature>
<feature type="transmembrane region" description="Helical" evidence="8">
    <location>
        <begin position="372"/>
        <end position="394"/>
    </location>
</feature>
<reference evidence="9 10" key="1">
    <citation type="journal article" date="2020" name="Nat. Food">
        <title>A phased Vanilla planifolia genome enables genetic improvement of flavour and production.</title>
        <authorList>
            <person name="Hasing T."/>
            <person name="Tang H."/>
            <person name="Brym M."/>
            <person name="Khazi F."/>
            <person name="Huang T."/>
            <person name="Chambers A.H."/>
        </authorList>
    </citation>
    <scope>NUCLEOTIDE SEQUENCE [LARGE SCALE GENOMIC DNA]</scope>
    <source>
        <tissue evidence="9">Leaf</tissue>
    </source>
</reference>
<sequence>MGKQALSGVAEAWRRAEARLNQCVSQSRPGRYFKLEARKSTFTRELRAGLTTFVTMAYIISVNSSILTDSGGPCTARDCSPEQADPKSLHSSGPSDDCRLRHNPGFERCLSETKSDLVVATAVAAAIASIAMGCIANLPLALAPGMGANAFFSYNMVGFHGTGPLSYGTALAAVMLEGGIFFFISALGLRGRLARLIPRGIRLASAAGIGLFLAFTGLQAGQGVALVGPSPSTLVTLDPGTLARPTFWLGVAGFVLTATCLARGVNGGMIYGIMFVAVVSWFRSTAVTLFPPTAEGDAAFAYFRKVVDFHAINRTAWKMDFGGLKNRAVWVPLLTLLYVDILDTTGSMYSIAEYGGFMTEEKEGFEGEYRAFLVDTGATVVSAAMGTTTVTTYIESTAGIREGGRTGLTAVVVAAGFVAALFFAPLLTSVPPWAVGPALVVVGMMMMRMVREIEWGEAREAVPAFLTMILMPLTFSIANGIIAGIGMHVAIHLYDYVAAVARWLGRTREAVGEGRNQVSAALSEGQAEAAPPV</sequence>
<comment type="subcellular location">
    <subcellularLocation>
        <location evidence="1">Membrane</location>
        <topology evidence="1">Multi-pass membrane protein</topology>
    </subcellularLocation>
</comment>
<dbReference type="Proteomes" id="UP000636800">
    <property type="component" value="Chromosome 3"/>
</dbReference>
<feature type="transmembrane region" description="Helical" evidence="8">
    <location>
        <begin position="117"/>
        <end position="145"/>
    </location>
</feature>
<feature type="transmembrane region" description="Helical" evidence="8">
    <location>
        <begin position="328"/>
        <end position="352"/>
    </location>
</feature>
<keyword evidence="3" id="KW-0813">Transport</keyword>
<keyword evidence="6 8" id="KW-0472">Membrane</keyword>
<dbReference type="InterPro" id="IPR045018">
    <property type="entry name" value="Azg-like"/>
</dbReference>
<dbReference type="PANTHER" id="PTHR43337:SF13">
    <property type="entry name" value="ADENINE_GUANINE PERMEASE AZG2"/>
    <property type="match status" value="1"/>
</dbReference>
<dbReference type="GO" id="GO:0015853">
    <property type="term" value="P:adenine transport"/>
    <property type="evidence" value="ECO:0007669"/>
    <property type="project" value="TreeGrafter"/>
</dbReference>
<dbReference type="EMBL" id="JADCNL010000003">
    <property type="protein sequence ID" value="KAG0489266.1"/>
    <property type="molecule type" value="Genomic_DNA"/>
</dbReference>
<dbReference type="GO" id="GO:0005886">
    <property type="term" value="C:plasma membrane"/>
    <property type="evidence" value="ECO:0007669"/>
    <property type="project" value="TreeGrafter"/>
</dbReference>
<evidence type="ECO:0000313" key="9">
    <source>
        <dbReference type="EMBL" id="KAG0489266.1"/>
    </source>
</evidence>
<evidence type="ECO:0000256" key="5">
    <source>
        <dbReference type="ARBA" id="ARBA00022989"/>
    </source>
</evidence>
<keyword evidence="4 8" id="KW-0812">Transmembrane</keyword>
<dbReference type="PANTHER" id="PTHR43337">
    <property type="entry name" value="XANTHINE/URACIL PERMEASE C887.17-RELATED"/>
    <property type="match status" value="1"/>
</dbReference>
<dbReference type="Pfam" id="PF00860">
    <property type="entry name" value="Xan_ur_permease"/>
    <property type="match status" value="1"/>
</dbReference>
<dbReference type="OrthoDB" id="1872155at2759"/>
<keyword evidence="5 8" id="KW-1133">Transmembrane helix</keyword>
<keyword evidence="10" id="KW-1185">Reference proteome</keyword>
<evidence type="ECO:0008006" key="11">
    <source>
        <dbReference type="Google" id="ProtNLM"/>
    </source>
</evidence>
<evidence type="ECO:0000256" key="6">
    <source>
        <dbReference type="ARBA" id="ARBA00023136"/>
    </source>
</evidence>
<organism evidence="9 10">
    <name type="scientific">Vanilla planifolia</name>
    <name type="common">Vanilla</name>
    <dbReference type="NCBI Taxonomy" id="51239"/>
    <lineage>
        <taxon>Eukaryota</taxon>
        <taxon>Viridiplantae</taxon>
        <taxon>Streptophyta</taxon>
        <taxon>Embryophyta</taxon>
        <taxon>Tracheophyta</taxon>
        <taxon>Spermatophyta</taxon>
        <taxon>Magnoliopsida</taxon>
        <taxon>Liliopsida</taxon>
        <taxon>Asparagales</taxon>
        <taxon>Orchidaceae</taxon>
        <taxon>Vanilloideae</taxon>
        <taxon>Vanilleae</taxon>
        <taxon>Vanilla</taxon>
    </lineage>
</organism>
<name>A0A835VAN3_VANPL</name>
<accession>A0A835VAN3</accession>
<evidence type="ECO:0000313" key="10">
    <source>
        <dbReference type="Proteomes" id="UP000636800"/>
    </source>
</evidence>